<feature type="transmembrane region" description="Helical" evidence="11">
    <location>
        <begin position="42"/>
        <end position="64"/>
    </location>
</feature>
<dbReference type="VEuPathDB" id="AmoebaDB:KM1_043060"/>
<dbReference type="GO" id="GO:0004671">
    <property type="term" value="F:protein C-terminal S-isoprenylcysteine carboxyl O-methyltransferase activity"/>
    <property type="evidence" value="ECO:0007669"/>
    <property type="project" value="UniProtKB-EC"/>
</dbReference>
<evidence type="ECO:0000256" key="2">
    <source>
        <dbReference type="ARBA" id="ARBA00009140"/>
    </source>
</evidence>
<feature type="transmembrane region" description="Helical" evidence="11">
    <location>
        <begin position="282"/>
        <end position="304"/>
    </location>
</feature>
<keyword evidence="9 11" id="KW-1133">Transmembrane helix</keyword>
<comment type="similarity">
    <text evidence="3">Belongs to the autoinducer-2 exporter (AI-2E) (TC 2.A.86) family.</text>
</comment>
<dbReference type="GO" id="GO:0005789">
    <property type="term" value="C:endoplasmic reticulum membrane"/>
    <property type="evidence" value="ECO:0007669"/>
    <property type="project" value="UniProtKB-SubCell"/>
</dbReference>
<dbReference type="InterPro" id="IPR002549">
    <property type="entry name" value="AI-2E-like"/>
</dbReference>
<feature type="transmembrane region" description="Helical" evidence="11">
    <location>
        <begin position="407"/>
        <end position="429"/>
    </location>
</feature>
<dbReference type="PANTHER" id="PTHR12714">
    <property type="entry name" value="PROTEIN-S ISOPRENYLCYSTEINE O-METHYLTRANSFERASE"/>
    <property type="match status" value="1"/>
</dbReference>
<feature type="transmembrane region" description="Helical" evidence="11">
    <location>
        <begin position="124"/>
        <end position="142"/>
    </location>
</feature>
<keyword evidence="7 11" id="KW-0949">S-adenosyl-L-methionine</keyword>
<dbReference type="Pfam" id="PF04140">
    <property type="entry name" value="ICMT"/>
    <property type="match status" value="1"/>
</dbReference>
<dbReference type="AlphaFoldDB" id="M7WJD8"/>
<feature type="transmembrane region" description="Helical" evidence="11">
    <location>
        <begin position="101"/>
        <end position="117"/>
    </location>
</feature>
<gene>
    <name evidence="12" type="ORF">KM1_043060</name>
</gene>
<feature type="transmembrane region" description="Helical" evidence="11">
    <location>
        <begin position="76"/>
        <end position="95"/>
    </location>
</feature>
<feature type="transmembrane region" description="Helical" evidence="11">
    <location>
        <begin position="474"/>
        <end position="499"/>
    </location>
</feature>
<comment type="catalytic activity">
    <reaction evidence="11">
        <text>[protein]-C-terminal S-[(2E,6E)-farnesyl]-L-cysteine + S-adenosyl-L-methionine = [protein]-C-terminal S-[(2E,6E)-farnesyl]-L-cysteine methyl ester + S-adenosyl-L-homocysteine</text>
        <dbReference type="Rhea" id="RHEA:21672"/>
        <dbReference type="Rhea" id="RHEA-COMP:12125"/>
        <dbReference type="Rhea" id="RHEA-COMP:12126"/>
        <dbReference type="ChEBI" id="CHEBI:57856"/>
        <dbReference type="ChEBI" id="CHEBI:59789"/>
        <dbReference type="ChEBI" id="CHEBI:90510"/>
        <dbReference type="ChEBI" id="CHEBI:90511"/>
        <dbReference type="EC" id="2.1.1.100"/>
    </reaction>
</comment>
<keyword evidence="8 11" id="KW-0812">Transmembrane</keyword>
<feature type="transmembrane region" description="Helical" evidence="11">
    <location>
        <begin position="344"/>
        <end position="362"/>
    </location>
</feature>
<comment type="subcellular location">
    <subcellularLocation>
        <location evidence="11">Endoplasmic reticulum membrane</location>
        <topology evidence="11">Multi-pass membrane protein</topology>
    </subcellularLocation>
    <subcellularLocation>
        <location evidence="1">Membrane</location>
        <topology evidence="1">Multi-pass membrane protein</topology>
    </subcellularLocation>
</comment>
<evidence type="ECO:0000313" key="13">
    <source>
        <dbReference type="Proteomes" id="UP000030780"/>
    </source>
</evidence>
<keyword evidence="11" id="KW-0256">Endoplasmic reticulum</keyword>
<dbReference type="EC" id="2.1.1.100" evidence="4 11"/>
<organism evidence="12 13">
    <name type="scientific">Entamoeba histolytica HM-3:IMSS</name>
    <dbReference type="NCBI Taxonomy" id="885315"/>
    <lineage>
        <taxon>Eukaryota</taxon>
        <taxon>Amoebozoa</taxon>
        <taxon>Evosea</taxon>
        <taxon>Archamoebae</taxon>
        <taxon>Mastigamoebida</taxon>
        <taxon>Entamoebidae</taxon>
        <taxon>Entamoeba</taxon>
    </lineage>
</organism>
<dbReference type="PANTHER" id="PTHR12714:SF9">
    <property type="entry name" value="PROTEIN-S-ISOPRENYLCYSTEINE O-METHYLTRANSFERASE"/>
    <property type="match status" value="1"/>
</dbReference>
<reference evidence="12 13" key="1">
    <citation type="submission" date="2013-01" db="EMBL/GenBank/DDBJ databases">
        <authorList>
            <person name="Inman J."/>
            <person name="Zafar N."/>
            <person name="Lorenzi H."/>
            <person name="Caler E."/>
        </authorList>
    </citation>
    <scope>NUCLEOTIDE SEQUENCE [LARGE SCALE GENOMIC DNA]</scope>
    <source>
        <strain evidence="12 13">HM-3:IMSS</strain>
    </source>
</reference>
<feature type="transmembrane region" description="Helical" evidence="11">
    <location>
        <begin position="12"/>
        <end position="30"/>
    </location>
</feature>
<feature type="transmembrane region" description="Helical" evidence="11">
    <location>
        <begin position="220"/>
        <end position="248"/>
    </location>
</feature>
<proteinExistence type="inferred from homology"/>
<dbReference type="Proteomes" id="UP000030780">
    <property type="component" value="Unassembled WGS sequence"/>
</dbReference>
<keyword evidence="10 11" id="KW-0472">Membrane</keyword>
<dbReference type="OrthoDB" id="422086at2759"/>
<dbReference type="Gene3D" id="1.20.120.1630">
    <property type="match status" value="1"/>
</dbReference>
<evidence type="ECO:0000256" key="3">
    <source>
        <dbReference type="ARBA" id="ARBA00009773"/>
    </source>
</evidence>
<evidence type="ECO:0000256" key="4">
    <source>
        <dbReference type="ARBA" id="ARBA00012151"/>
    </source>
</evidence>
<dbReference type="InterPro" id="IPR007269">
    <property type="entry name" value="ICMT_MeTrfase"/>
</dbReference>
<evidence type="ECO:0000256" key="8">
    <source>
        <dbReference type="ARBA" id="ARBA00022692"/>
    </source>
</evidence>
<evidence type="ECO:0000256" key="6">
    <source>
        <dbReference type="ARBA" id="ARBA00022679"/>
    </source>
</evidence>
<dbReference type="GO" id="GO:0032259">
    <property type="term" value="P:methylation"/>
    <property type="evidence" value="ECO:0007669"/>
    <property type="project" value="UniProtKB-KW"/>
</dbReference>
<dbReference type="InterPro" id="IPR025770">
    <property type="entry name" value="PPMT_MeTrfase"/>
</dbReference>
<feature type="transmembrane region" description="Helical" evidence="11">
    <location>
        <begin position="533"/>
        <end position="556"/>
    </location>
</feature>
<feature type="transmembrane region" description="Helical" evidence="11">
    <location>
        <begin position="310"/>
        <end position="332"/>
    </location>
</feature>
<protein>
    <recommendedName>
        <fullName evidence="4 11">Protein-S-isoprenylcysteine O-methyltransferase</fullName>
        <ecNumber evidence="4 11">2.1.1.100</ecNumber>
    </recommendedName>
</protein>
<evidence type="ECO:0000256" key="9">
    <source>
        <dbReference type="ARBA" id="ARBA00022989"/>
    </source>
</evidence>
<name>M7WJD8_ENTHI</name>
<dbReference type="Pfam" id="PF01594">
    <property type="entry name" value="AI-2E_transport"/>
    <property type="match status" value="1"/>
</dbReference>
<evidence type="ECO:0000256" key="10">
    <source>
        <dbReference type="ARBA" id="ARBA00023136"/>
    </source>
</evidence>
<feature type="transmembrane region" description="Helical" evidence="11">
    <location>
        <begin position="382"/>
        <end position="402"/>
    </location>
</feature>
<keyword evidence="5 11" id="KW-0489">Methyltransferase</keyword>
<evidence type="ECO:0000256" key="5">
    <source>
        <dbReference type="ARBA" id="ARBA00022603"/>
    </source>
</evidence>
<feature type="transmembrane region" description="Helical" evidence="11">
    <location>
        <begin position="449"/>
        <end position="467"/>
    </location>
</feature>
<dbReference type="EMBL" id="KB638719">
    <property type="protein sequence ID" value="EMS11514.1"/>
    <property type="molecule type" value="Genomic_DNA"/>
</dbReference>
<evidence type="ECO:0000256" key="1">
    <source>
        <dbReference type="ARBA" id="ARBA00004141"/>
    </source>
</evidence>
<evidence type="ECO:0000313" key="12">
    <source>
        <dbReference type="EMBL" id="EMS11514.1"/>
    </source>
</evidence>
<sequence>MNESFNDITIQSMKYFTCLLIVFSMIYLLYLDYTMITLYGQAFFWAIFCAIVLSYPFNLLVKLMEYIDKFIYPSNWYSYLFYFVIGITPLIQLVISSSPNLFTLIPLLVITIFLFVNRRTLASFMIITILLSLVSLLSTVVIKQSIIEFHQLINTITKLVTNLSEDSVNLLISRVEESYSGQIILEYMDKLGLMNYLSLKTIKPAVLQGLKLLSSQVQPYFLINLASSVTDNIFAFFIFIYSLLYFLIYQNTILNGISQLIPFDVEVVQIIRNGVASTSLRLILMNSLLFIFKFTLTFVTFSLAHLPYKMVCSIICALLAILPAFSNMIVWLPAGLVLFFQGNTTGMIWFISVHAVTILDLMKNYLPIGPHSPTEFEKRIDVMVITGVIIGLFIGLFIGLIYSGVGFINFCIFGILFLVFHILEFSYVAVCHPESVSFSSFLLTHSNEFLLALIFAVTEYWIEYFFFPNLKTCPYIYIPALIICVIGQVIRSVAMFYAASNFNHVIETSSRDSHKLVDDFIYKYLRHPSYFGWFYWSIFTQFVLINPICIVLYAWASWSFFADRIPYEEATLYQQFGKQYSQYMSHTFIGIPFINSVNPPDLKTLDD</sequence>
<comment type="similarity">
    <text evidence="2 11">Belongs to the class VI-like SAM-binding methyltransferase superfamily. Isoprenylcysteine carboxyl methyltransferase family.</text>
</comment>
<dbReference type="PROSITE" id="PS51564">
    <property type="entry name" value="SAM_ICMT"/>
    <property type="match status" value="1"/>
</dbReference>
<accession>M7WJD8</accession>
<evidence type="ECO:0000256" key="11">
    <source>
        <dbReference type="RuleBase" id="RU362022"/>
    </source>
</evidence>
<keyword evidence="6 12" id="KW-0808">Transferase</keyword>
<evidence type="ECO:0000256" key="7">
    <source>
        <dbReference type="ARBA" id="ARBA00022691"/>
    </source>
</evidence>